<accession>A0A1A8YXA0</accession>
<dbReference type="Proteomes" id="UP000078550">
    <property type="component" value="Unassembled WGS sequence"/>
</dbReference>
<name>A0A1A8YXA0_PLAOA</name>
<keyword evidence="4" id="KW-1185">Reference proteome</keyword>
<evidence type="ECO:0000313" key="3">
    <source>
        <dbReference type="Proteomes" id="UP000078550"/>
    </source>
</evidence>
<proteinExistence type="predicted"/>
<evidence type="ECO:0000313" key="4">
    <source>
        <dbReference type="Proteomes" id="UP000078555"/>
    </source>
</evidence>
<reference evidence="2" key="1">
    <citation type="submission" date="2016-05" db="EMBL/GenBank/DDBJ databases">
        <authorList>
            <person name="Lavstsen T."/>
            <person name="Jespersen J.S."/>
        </authorList>
    </citation>
    <scope>NUCLEOTIDE SEQUENCE [LARGE SCALE GENOMIC DNA]</scope>
</reference>
<organism evidence="2 3">
    <name type="scientific">Plasmodium ovale wallikeri</name>
    <dbReference type="NCBI Taxonomy" id="864142"/>
    <lineage>
        <taxon>Eukaryota</taxon>
        <taxon>Sar</taxon>
        <taxon>Alveolata</taxon>
        <taxon>Apicomplexa</taxon>
        <taxon>Aconoidasida</taxon>
        <taxon>Haemosporida</taxon>
        <taxon>Plasmodiidae</taxon>
        <taxon>Plasmodium</taxon>
        <taxon>Plasmodium (Plasmodium)</taxon>
    </lineage>
</organism>
<reference evidence="3 4" key="2">
    <citation type="submission" date="2016-05" db="EMBL/GenBank/DDBJ databases">
        <authorList>
            <person name="Naeem Raeece"/>
        </authorList>
    </citation>
    <scope>NUCLEOTIDE SEQUENCE [LARGE SCALE GENOMIC DNA]</scope>
</reference>
<protein>
    <submittedName>
        <fullName evidence="2">Uncharacterized protein</fullName>
    </submittedName>
</protein>
<evidence type="ECO:0000313" key="1">
    <source>
        <dbReference type="EMBL" id="SBT35740.1"/>
    </source>
</evidence>
<evidence type="ECO:0000313" key="2">
    <source>
        <dbReference type="EMBL" id="SBT36162.1"/>
    </source>
</evidence>
<gene>
    <name evidence="1" type="ORF">POVWA1_028970</name>
    <name evidence="2" type="ORF">POVWA2_028810</name>
</gene>
<dbReference type="EMBL" id="FLRE01000113">
    <property type="protein sequence ID" value="SBT36162.1"/>
    <property type="molecule type" value="Genomic_DNA"/>
</dbReference>
<sequence>MKRPGHIHEVPSWNTCKGWKNSLGKRNNSPLFRYRSCIQTQAFVGACTSVLAHVNICHGEIPKMGKEECQNGQAKHSKL</sequence>
<dbReference type="EMBL" id="FLRD01000085">
    <property type="protein sequence ID" value="SBT35740.1"/>
    <property type="molecule type" value="Genomic_DNA"/>
</dbReference>
<dbReference type="AlphaFoldDB" id="A0A1A8YXA0"/>
<dbReference type="Proteomes" id="UP000078555">
    <property type="component" value="Unassembled WGS sequence"/>
</dbReference>